<evidence type="ECO:0000313" key="9">
    <source>
        <dbReference type="Proteomes" id="UP000631576"/>
    </source>
</evidence>
<dbReference type="PANTHER" id="PTHR30352">
    <property type="entry name" value="PYRUVATE FORMATE-LYASE-ACTIVATING ENZYME"/>
    <property type="match status" value="1"/>
</dbReference>
<dbReference type="EC" id="1.97.1.-" evidence="7"/>
<comment type="caution">
    <text evidence="8">The sequence shown here is derived from an EMBL/GenBank/DDBJ whole genome shotgun (WGS) entry which is preliminary data.</text>
</comment>
<keyword evidence="9" id="KW-1185">Reference proteome</keyword>
<evidence type="ECO:0000313" key="8">
    <source>
        <dbReference type="EMBL" id="MBC5684647.1"/>
    </source>
</evidence>
<dbReference type="NCBIfam" id="TIGR02491">
    <property type="entry name" value="NrdG"/>
    <property type="match status" value="1"/>
</dbReference>
<evidence type="ECO:0000256" key="2">
    <source>
        <dbReference type="ARBA" id="ARBA00022485"/>
    </source>
</evidence>
<dbReference type="InterPro" id="IPR007197">
    <property type="entry name" value="rSAM"/>
</dbReference>
<dbReference type="PIRSF" id="PIRSF000368">
    <property type="entry name" value="NrdG"/>
    <property type="match status" value="1"/>
</dbReference>
<dbReference type="InterPro" id="IPR012837">
    <property type="entry name" value="NrdG"/>
</dbReference>
<dbReference type="SFLD" id="SFLDG01063">
    <property type="entry name" value="activating_enzymes__group_1"/>
    <property type="match status" value="1"/>
</dbReference>
<dbReference type="SFLD" id="SFLDF00299">
    <property type="entry name" value="anaerobic_ribonucleoside-triph"/>
    <property type="match status" value="1"/>
</dbReference>
<dbReference type="SFLD" id="SFLDS00029">
    <property type="entry name" value="Radical_SAM"/>
    <property type="match status" value="1"/>
</dbReference>
<dbReference type="SFLD" id="SFLDG01066">
    <property type="entry name" value="organic_radical-activating_enz"/>
    <property type="match status" value="1"/>
</dbReference>
<proteinExistence type="inferred from homology"/>
<dbReference type="EMBL" id="JACOPE010000001">
    <property type="protein sequence ID" value="MBC5684647.1"/>
    <property type="molecule type" value="Genomic_DNA"/>
</dbReference>
<dbReference type="SUPFAM" id="SSF102114">
    <property type="entry name" value="Radical SAM enzymes"/>
    <property type="match status" value="1"/>
</dbReference>
<dbReference type="Proteomes" id="UP000631576">
    <property type="component" value="Unassembled WGS sequence"/>
</dbReference>
<dbReference type="CDD" id="cd01335">
    <property type="entry name" value="Radical_SAM"/>
    <property type="match status" value="1"/>
</dbReference>
<keyword evidence="2" id="KW-0004">4Fe-4S</keyword>
<accession>A0ABR7GB33</accession>
<name>A0ABR7GB33_9FIRM</name>
<dbReference type="Pfam" id="PF13353">
    <property type="entry name" value="Fer4_12"/>
    <property type="match status" value="1"/>
</dbReference>
<evidence type="ECO:0000256" key="3">
    <source>
        <dbReference type="ARBA" id="ARBA00022691"/>
    </source>
</evidence>
<reference evidence="8 9" key="1">
    <citation type="submission" date="2020-08" db="EMBL/GenBank/DDBJ databases">
        <title>Genome public.</title>
        <authorList>
            <person name="Liu C."/>
            <person name="Sun Q."/>
        </authorList>
    </citation>
    <scope>NUCLEOTIDE SEQUENCE [LARGE SCALE GENOMIC DNA]</scope>
    <source>
        <strain evidence="8 9">NSJ-13</strain>
    </source>
</reference>
<keyword evidence="5" id="KW-0408">Iron</keyword>
<dbReference type="Gene3D" id="3.20.20.70">
    <property type="entry name" value="Aldolase class I"/>
    <property type="match status" value="1"/>
</dbReference>
<evidence type="ECO:0000256" key="1">
    <source>
        <dbReference type="ARBA" id="ARBA00001966"/>
    </source>
</evidence>
<dbReference type="InterPro" id="IPR013785">
    <property type="entry name" value="Aldolase_TIM"/>
</dbReference>
<dbReference type="PANTHER" id="PTHR30352:SF2">
    <property type="entry name" value="ANAEROBIC RIBONUCLEOSIDE-TRIPHOSPHATE REDUCTASE-ACTIVATING PROTEIN"/>
    <property type="match status" value="1"/>
</dbReference>
<organism evidence="8 9">
    <name type="scientific">Ruminococcus hominis</name>
    <dbReference type="NCBI Taxonomy" id="2763065"/>
    <lineage>
        <taxon>Bacteria</taxon>
        <taxon>Bacillati</taxon>
        <taxon>Bacillota</taxon>
        <taxon>Clostridia</taxon>
        <taxon>Eubacteriales</taxon>
        <taxon>Oscillospiraceae</taxon>
        <taxon>Ruminococcus</taxon>
    </lineage>
</organism>
<dbReference type="InterPro" id="IPR034457">
    <property type="entry name" value="Organic_radical-activating"/>
</dbReference>
<keyword evidence="6" id="KW-0411">Iron-sulfur</keyword>
<evidence type="ECO:0000256" key="4">
    <source>
        <dbReference type="ARBA" id="ARBA00022723"/>
    </source>
</evidence>
<keyword evidence="4" id="KW-0479">Metal-binding</keyword>
<gene>
    <name evidence="8" type="primary">nrdG</name>
    <name evidence="8" type="ORF">H8S40_14085</name>
</gene>
<keyword evidence="3" id="KW-0949">S-adenosyl-L-methionine</keyword>
<sequence length="175" mass="20096">MHYGEILIADCANGVGIRVSLFVSGCTNHCKGCFQPQTWDFNYGMEYTQETEDFIISEVSKPYYQGLTILGGEPMEPENQRELVKLIRRMRKECPDKDIWVYSGFIVNEDLIPGGRKYTEVTDEILGNIDILVDGKFEEDLKDISLKFRGSRNQRIIDMKKSKEKGQLVLSDLNK</sequence>
<comment type="similarity">
    <text evidence="7">Belongs to the organic radical-activating enzymes family.</text>
</comment>
<evidence type="ECO:0000256" key="7">
    <source>
        <dbReference type="PIRNR" id="PIRNR000368"/>
    </source>
</evidence>
<protein>
    <recommendedName>
        <fullName evidence="7">Anaerobic ribonucleoside-triphosphate reductase-activating protein</fullName>
        <ecNumber evidence="7">1.97.1.-</ecNumber>
    </recommendedName>
</protein>
<evidence type="ECO:0000256" key="5">
    <source>
        <dbReference type="ARBA" id="ARBA00023004"/>
    </source>
</evidence>
<dbReference type="InterPro" id="IPR058240">
    <property type="entry name" value="rSAM_sf"/>
</dbReference>
<comment type="function">
    <text evidence="7">Activation of anaerobic ribonucleoside-triphosphate reductase under anaerobic conditions by generation of an organic free radical, using S-adenosylmethionine and reduced flavodoxin as cosubstrates to produce 5'-deoxy-adenosine.</text>
</comment>
<comment type="cofactor">
    <cofactor evidence="1">
        <name>[4Fe-4S] cluster</name>
        <dbReference type="ChEBI" id="CHEBI:49883"/>
    </cofactor>
</comment>
<keyword evidence="7" id="KW-0560">Oxidoreductase</keyword>
<evidence type="ECO:0000256" key="6">
    <source>
        <dbReference type="ARBA" id="ARBA00023014"/>
    </source>
</evidence>